<accession>A0A2Z7BG93</accession>
<reference evidence="1 2" key="1">
    <citation type="journal article" date="2015" name="Proc. Natl. Acad. Sci. U.S.A.">
        <title>The resurrection genome of Boea hygrometrica: A blueprint for survival of dehydration.</title>
        <authorList>
            <person name="Xiao L."/>
            <person name="Yang G."/>
            <person name="Zhang L."/>
            <person name="Yang X."/>
            <person name="Zhao S."/>
            <person name="Ji Z."/>
            <person name="Zhou Q."/>
            <person name="Hu M."/>
            <person name="Wang Y."/>
            <person name="Chen M."/>
            <person name="Xu Y."/>
            <person name="Jin H."/>
            <person name="Xiao X."/>
            <person name="Hu G."/>
            <person name="Bao F."/>
            <person name="Hu Y."/>
            <person name="Wan P."/>
            <person name="Li L."/>
            <person name="Deng X."/>
            <person name="Kuang T."/>
            <person name="Xiang C."/>
            <person name="Zhu J.K."/>
            <person name="Oliver M.J."/>
            <person name="He Y."/>
        </authorList>
    </citation>
    <scope>NUCLEOTIDE SEQUENCE [LARGE SCALE GENOMIC DNA]</scope>
    <source>
        <strain evidence="2">cv. XS01</strain>
    </source>
</reference>
<evidence type="ECO:0000313" key="1">
    <source>
        <dbReference type="EMBL" id="KZV33372.1"/>
    </source>
</evidence>
<dbReference type="Proteomes" id="UP000250235">
    <property type="component" value="Unassembled WGS sequence"/>
</dbReference>
<organism evidence="1 2">
    <name type="scientific">Dorcoceras hygrometricum</name>
    <dbReference type="NCBI Taxonomy" id="472368"/>
    <lineage>
        <taxon>Eukaryota</taxon>
        <taxon>Viridiplantae</taxon>
        <taxon>Streptophyta</taxon>
        <taxon>Embryophyta</taxon>
        <taxon>Tracheophyta</taxon>
        <taxon>Spermatophyta</taxon>
        <taxon>Magnoliopsida</taxon>
        <taxon>eudicotyledons</taxon>
        <taxon>Gunneridae</taxon>
        <taxon>Pentapetalae</taxon>
        <taxon>asterids</taxon>
        <taxon>lamiids</taxon>
        <taxon>Lamiales</taxon>
        <taxon>Gesneriaceae</taxon>
        <taxon>Didymocarpoideae</taxon>
        <taxon>Trichosporeae</taxon>
        <taxon>Loxocarpinae</taxon>
        <taxon>Dorcoceras</taxon>
    </lineage>
</organism>
<protein>
    <submittedName>
        <fullName evidence="1">Uncharacterized protein</fullName>
    </submittedName>
</protein>
<evidence type="ECO:0000313" key="2">
    <source>
        <dbReference type="Proteomes" id="UP000250235"/>
    </source>
</evidence>
<name>A0A2Z7BG93_9LAMI</name>
<sequence length="103" mass="11948">MMRMSVNTENNKERYAEFVSGSSEIISFEAQSNSYKRVSKYMMRMSVNTENNKERYAEFVSGSSEINLLHLPFFRHGKDPLEDFDYNGPRCNPLSTTSSRKNS</sequence>
<dbReference type="EMBL" id="KV005842">
    <property type="protein sequence ID" value="KZV33372.1"/>
    <property type="molecule type" value="Genomic_DNA"/>
</dbReference>
<dbReference type="AlphaFoldDB" id="A0A2Z7BG93"/>
<keyword evidence="2" id="KW-1185">Reference proteome</keyword>
<gene>
    <name evidence="1" type="ORF">F511_13177</name>
</gene>
<proteinExistence type="predicted"/>